<dbReference type="Proteomes" id="UP000176404">
    <property type="component" value="Unassembled WGS sequence"/>
</dbReference>
<keyword evidence="1" id="KW-0472">Membrane</keyword>
<feature type="transmembrane region" description="Helical" evidence="1">
    <location>
        <begin position="243"/>
        <end position="264"/>
    </location>
</feature>
<feature type="transmembrane region" description="Helical" evidence="1">
    <location>
        <begin position="338"/>
        <end position="357"/>
    </location>
</feature>
<gene>
    <name evidence="2" type="ORF">A2892_01205</name>
</gene>
<feature type="transmembrane region" description="Helical" evidence="1">
    <location>
        <begin position="211"/>
        <end position="231"/>
    </location>
</feature>
<proteinExistence type="predicted"/>
<reference evidence="2 3" key="1">
    <citation type="journal article" date="2016" name="Nat. Commun.">
        <title>Thousands of microbial genomes shed light on interconnected biogeochemical processes in an aquifer system.</title>
        <authorList>
            <person name="Anantharaman K."/>
            <person name="Brown C.T."/>
            <person name="Hug L.A."/>
            <person name="Sharon I."/>
            <person name="Castelle C.J."/>
            <person name="Probst A.J."/>
            <person name="Thomas B.C."/>
            <person name="Singh A."/>
            <person name="Wilkins M.J."/>
            <person name="Karaoz U."/>
            <person name="Brodie E.L."/>
            <person name="Williams K.H."/>
            <person name="Hubbard S.S."/>
            <person name="Banfield J.F."/>
        </authorList>
    </citation>
    <scope>NUCLEOTIDE SEQUENCE [LARGE SCALE GENOMIC DNA]</scope>
</reference>
<feature type="transmembrane region" description="Helical" evidence="1">
    <location>
        <begin position="363"/>
        <end position="384"/>
    </location>
</feature>
<feature type="transmembrane region" description="Helical" evidence="1">
    <location>
        <begin position="305"/>
        <end position="326"/>
    </location>
</feature>
<dbReference type="EMBL" id="MGHD01000003">
    <property type="protein sequence ID" value="OGM60647.1"/>
    <property type="molecule type" value="Genomic_DNA"/>
</dbReference>
<evidence type="ECO:0008006" key="4">
    <source>
        <dbReference type="Google" id="ProtNLM"/>
    </source>
</evidence>
<organism evidence="2 3">
    <name type="scientific">Candidatus Woesebacteria bacterium RIFCSPLOWO2_01_FULL_39_10b</name>
    <dbReference type="NCBI Taxonomy" id="1802517"/>
    <lineage>
        <taxon>Bacteria</taxon>
        <taxon>Candidatus Woeseibacteriota</taxon>
    </lineage>
</organism>
<feature type="transmembrane region" description="Helical" evidence="1">
    <location>
        <begin position="128"/>
        <end position="144"/>
    </location>
</feature>
<keyword evidence="1" id="KW-1133">Transmembrane helix</keyword>
<feature type="transmembrane region" description="Helical" evidence="1">
    <location>
        <begin position="20"/>
        <end position="38"/>
    </location>
</feature>
<feature type="transmembrane region" description="Helical" evidence="1">
    <location>
        <begin position="100"/>
        <end position="121"/>
    </location>
</feature>
<feature type="transmembrane region" description="Helical" evidence="1">
    <location>
        <begin position="66"/>
        <end position="88"/>
    </location>
</feature>
<sequence length="529" mass="61566">MSYFNVISKSVLQEIKYHLPFYLLLTAILSLALFIRVYRAEDLLGFYYDQGRDALVIWRFWYNRDFFLIGPVTGLMGIYLGPFYYLLIAPLYLIGGGSPVYPAVFLSFLSVIALFILYLLGQEMHSKAGGLIAATIGGFSFYIFTHSRWLSNPNPILLTSVILLYAMWKIVANRDASKRIVPGPENLQLGRWLIVALTVGLSLQLEAASAVFYIPSVLVFVIWIYWSDFKYKRYLQNLLRSKTFILALSTFFITFIPQIVFNFLHENILFENLYKLFIDERAFRGFGKFVFEERLKFFFALPNKFFIGQSLKTLVFTSFVLSTFIVRRKYLKVGMLKFFSIFLIIPMLGYLLFQGNFGNIYDYYLSGYFLPFILLFSIGLAELAHTKVGRFVVLIFLYQFIKLNAPYIGRYLSADEPHERPIVLEDQLKGVGWVFGDVKDRGNFNVDVYVPPVIPYSYDYLFLWQGSKKCGRDLCGQVDEKVPLLYTLYEEDPPHPERLQAWLERQKGIAMVEKEEKFGQITVQRRKRL</sequence>
<comment type="caution">
    <text evidence="2">The sequence shown here is derived from an EMBL/GenBank/DDBJ whole genome shotgun (WGS) entry which is preliminary data.</text>
</comment>
<name>A0A1F8B9E6_9BACT</name>
<dbReference type="AlphaFoldDB" id="A0A1F8B9E6"/>
<keyword evidence="1" id="KW-0812">Transmembrane</keyword>
<evidence type="ECO:0000313" key="3">
    <source>
        <dbReference type="Proteomes" id="UP000176404"/>
    </source>
</evidence>
<evidence type="ECO:0000313" key="2">
    <source>
        <dbReference type="EMBL" id="OGM60647.1"/>
    </source>
</evidence>
<accession>A0A1F8B9E6</accession>
<evidence type="ECO:0000256" key="1">
    <source>
        <dbReference type="SAM" id="Phobius"/>
    </source>
</evidence>
<dbReference type="STRING" id="1802517.A2892_01205"/>
<protein>
    <recommendedName>
        <fullName evidence="4">Glycosyltransferase RgtA/B/C/D-like domain-containing protein</fullName>
    </recommendedName>
</protein>